<keyword evidence="5" id="KW-0479">Metal-binding</keyword>
<evidence type="ECO:0000256" key="1">
    <source>
        <dbReference type="ARBA" id="ARBA00004997"/>
    </source>
</evidence>
<keyword evidence="4" id="KW-0808">Transferase</keyword>
<dbReference type="InterPro" id="IPR015806">
    <property type="entry name" value="Pyrv_Knase_insert_dom_sf"/>
</dbReference>
<dbReference type="EMBL" id="UINC01128800">
    <property type="protein sequence ID" value="SVD08785.1"/>
    <property type="molecule type" value="Genomic_DNA"/>
</dbReference>
<keyword evidence="10" id="KW-0324">Glycolysis</keyword>
<dbReference type="Pfam" id="PF00224">
    <property type="entry name" value="PK"/>
    <property type="match status" value="1"/>
</dbReference>
<evidence type="ECO:0000256" key="2">
    <source>
        <dbReference type="ARBA" id="ARBA00008663"/>
    </source>
</evidence>
<organism evidence="13">
    <name type="scientific">marine metagenome</name>
    <dbReference type="NCBI Taxonomy" id="408172"/>
    <lineage>
        <taxon>unclassified sequences</taxon>
        <taxon>metagenomes</taxon>
        <taxon>ecological metagenomes</taxon>
    </lineage>
</organism>
<evidence type="ECO:0000256" key="8">
    <source>
        <dbReference type="ARBA" id="ARBA00022840"/>
    </source>
</evidence>
<evidence type="ECO:0000256" key="9">
    <source>
        <dbReference type="ARBA" id="ARBA00022842"/>
    </source>
</evidence>
<dbReference type="Gene3D" id="3.20.20.60">
    <property type="entry name" value="Phosphoenolpyruvate-binding domains"/>
    <property type="match status" value="1"/>
</dbReference>
<evidence type="ECO:0000256" key="7">
    <source>
        <dbReference type="ARBA" id="ARBA00022777"/>
    </source>
</evidence>
<dbReference type="UniPathway" id="UPA00109">
    <property type="reaction ID" value="UER00188"/>
</dbReference>
<keyword evidence="11" id="KW-0670">Pyruvate</keyword>
<keyword evidence="8" id="KW-0067">ATP-binding</keyword>
<evidence type="ECO:0000256" key="11">
    <source>
        <dbReference type="ARBA" id="ARBA00023317"/>
    </source>
</evidence>
<dbReference type="InterPro" id="IPR011037">
    <property type="entry name" value="Pyrv_Knase-like_insert_dom_sf"/>
</dbReference>
<reference evidence="13" key="1">
    <citation type="submission" date="2018-05" db="EMBL/GenBank/DDBJ databases">
        <authorList>
            <person name="Lanie J.A."/>
            <person name="Ng W.-L."/>
            <person name="Kazmierczak K.M."/>
            <person name="Andrzejewski T.M."/>
            <person name="Davidsen T.M."/>
            <person name="Wayne K.J."/>
            <person name="Tettelin H."/>
            <person name="Glass J.I."/>
            <person name="Rusch D."/>
            <person name="Podicherti R."/>
            <person name="Tsui H.-C.T."/>
            <person name="Winkler M.E."/>
        </authorList>
    </citation>
    <scope>NUCLEOTIDE SEQUENCE</scope>
</reference>
<dbReference type="Gene3D" id="2.40.33.10">
    <property type="entry name" value="PK beta-barrel domain-like"/>
    <property type="match status" value="1"/>
</dbReference>
<name>A0A382SH24_9ZZZZ</name>
<evidence type="ECO:0000256" key="10">
    <source>
        <dbReference type="ARBA" id="ARBA00023152"/>
    </source>
</evidence>
<evidence type="ECO:0000256" key="6">
    <source>
        <dbReference type="ARBA" id="ARBA00022741"/>
    </source>
</evidence>
<accession>A0A382SH24</accession>
<keyword evidence="6" id="KW-0547">Nucleotide-binding</keyword>
<dbReference type="InterPro" id="IPR015813">
    <property type="entry name" value="Pyrv/PenolPyrv_kinase-like_dom"/>
</dbReference>
<gene>
    <name evidence="13" type="ORF">METZ01_LOCUS361639</name>
</gene>
<dbReference type="InterPro" id="IPR040442">
    <property type="entry name" value="Pyrv_kinase-like_dom_sf"/>
</dbReference>
<dbReference type="PANTHER" id="PTHR11817">
    <property type="entry name" value="PYRUVATE KINASE"/>
    <property type="match status" value="1"/>
</dbReference>
<comment type="similarity">
    <text evidence="2">Belongs to the pyruvate kinase family.</text>
</comment>
<dbReference type="InterPro" id="IPR015793">
    <property type="entry name" value="Pyrv_Knase_brl"/>
</dbReference>
<dbReference type="GO" id="GO:0005524">
    <property type="term" value="F:ATP binding"/>
    <property type="evidence" value="ECO:0007669"/>
    <property type="project" value="UniProtKB-KW"/>
</dbReference>
<dbReference type="SUPFAM" id="SSF51621">
    <property type="entry name" value="Phosphoenolpyruvate/pyruvate domain"/>
    <property type="match status" value="1"/>
</dbReference>
<proteinExistence type="inferred from homology"/>
<sequence length="236" mass="26110">MTTEILCTLGPSSMNERVIKRLEELNASLFRINLSHTAVSAVAEMIHFIQEHCSVPVCLDSEGAQVRTGDSLQGPIVLTEHSFVKVCREYVIGNASQFNLYPLNIVDQIEVDDFISIDFNEVLTQVVEKRYEDITLRIINGGQIGQNKAVTVQRSISLPPLTEKDHKAISVGRELGVRHFALSFAGQADDVNQLREISGSGSFIISKIESRRGLKNLNEIASVSDALLIDRGDMSR</sequence>
<feature type="domain" description="Pyruvate kinase barrel" evidence="12">
    <location>
        <begin position="3"/>
        <end position="234"/>
    </location>
</feature>
<dbReference type="InterPro" id="IPR001697">
    <property type="entry name" value="Pyr_Knase"/>
</dbReference>
<evidence type="ECO:0000256" key="4">
    <source>
        <dbReference type="ARBA" id="ARBA00022679"/>
    </source>
</evidence>
<dbReference type="EC" id="2.7.1.40" evidence="3"/>
<dbReference type="GO" id="GO:0016301">
    <property type="term" value="F:kinase activity"/>
    <property type="evidence" value="ECO:0007669"/>
    <property type="project" value="UniProtKB-KW"/>
</dbReference>
<feature type="non-terminal residue" evidence="13">
    <location>
        <position position="236"/>
    </location>
</feature>
<protein>
    <recommendedName>
        <fullName evidence="3">pyruvate kinase</fullName>
        <ecNumber evidence="3">2.7.1.40</ecNumber>
    </recommendedName>
</protein>
<evidence type="ECO:0000256" key="5">
    <source>
        <dbReference type="ARBA" id="ARBA00022723"/>
    </source>
</evidence>
<dbReference type="GO" id="GO:0000287">
    <property type="term" value="F:magnesium ion binding"/>
    <property type="evidence" value="ECO:0007669"/>
    <property type="project" value="InterPro"/>
</dbReference>
<dbReference type="PRINTS" id="PR01050">
    <property type="entry name" value="PYRUVTKNASE"/>
</dbReference>
<dbReference type="GO" id="GO:0004743">
    <property type="term" value="F:pyruvate kinase activity"/>
    <property type="evidence" value="ECO:0007669"/>
    <property type="project" value="UniProtKB-EC"/>
</dbReference>
<dbReference type="GO" id="GO:0030955">
    <property type="term" value="F:potassium ion binding"/>
    <property type="evidence" value="ECO:0007669"/>
    <property type="project" value="InterPro"/>
</dbReference>
<dbReference type="SUPFAM" id="SSF50800">
    <property type="entry name" value="PK beta-barrel domain-like"/>
    <property type="match status" value="1"/>
</dbReference>
<keyword evidence="7" id="KW-0418">Kinase</keyword>
<evidence type="ECO:0000256" key="3">
    <source>
        <dbReference type="ARBA" id="ARBA00012142"/>
    </source>
</evidence>
<dbReference type="AlphaFoldDB" id="A0A382SH24"/>
<comment type="pathway">
    <text evidence="1">Carbohydrate degradation; glycolysis; pyruvate from D-glyceraldehyde 3-phosphate: step 5/5.</text>
</comment>
<evidence type="ECO:0000259" key="12">
    <source>
        <dbReference type="Pfam" id="PF00224"/>
    </source>
</evidence>
<evidence type="ECO:0000313" key="13">
    <source>
        <dbReference type="EMBL" id="SVD08785.1"/>
    </source>
</evidence>
<keyword evidence="9" id="KW-0460">Magnesium</keyword>